<gene>
    <name evidence="1" type="ORF">pEaSNUABM7_00271</name>
</gene>
<dbReference type="EMBL" id="MZ475896">
    <property type="protein sequence ID" value="QYW04939.1"/>
    <property type="molecule type" value="Genomic_DNA"/>
</dbReference>
<name>A0AAE7WT54_9CAUD</name>
<dbReference type="Proteomes" id="UP000827609">
    <property type="component" value="Segment"/>
</dbReference>
<accession>A0AAE7WT54</accession>
<evidence type="ECO:0000313" key="1">
    <source>
        <dbReference type="EMBL" id="QYW04939.1"/>
    </source>
</evidence>
<evidence type="ECO:0000313" key="2">
    <source>
        <dbReference type="Proteomes" id="UP000827609"/>
    </source>
</evidence>
<reference evidence="1" key="1">
    <citation type="submission" date="2021-06" db="EMBL/GenBank/DDBJ databases">
        <title>Complete genome sequence of Erwinia phage pEa_SNUABM_7.</title>
        <authorList>
            <person name="Kim S.G."/>
            <person name="Park S.C."/>
        </authorList>
    </citation>
    <scope>NUCLEOTIDE SEQUENCE</scope>
</reference>
<protein>
    <submittedName>
        <fullName evidence="1">Uncharacterized protein</fullName>
    </submittedName>
</protein>
<organism evidence="1 2">
    <name type="scientific">Erwinia phage pEa_SNUABM_7</name>
    <dbReference type="NCBI Taxonomy" id="2866695"/>
    <lineage>
        <taxon>Viruses</taxon>
        <taxon>Duplodnaviria</taxon>
        <taxon>Heunggongvirae</taxon>
        <taxon>Uroviricota</taxon>
        <taxon>Caudoviricetes</taxon>
        <taxon>Snuvirus</taxon>
        <taxon>Snuvirus SNUABM7</taxon>
    </lineage>
</organism>
<keyword evidence="2" id="KW-1185">Reference proteome</keyword>
<sequence length="136" mass="15856">MKHAQPGSVYTLREMLTELSLRDTPNLGFTPVSVRYPETKEIRQQTVQDSHLTEEEMLALPGWAETKWRYIRETHEWIPVFVAVDNAEIEALCVIEPYTDRYFRNEGIMHVYPRGVERAQHKAYDPETHGTLVKVA</sequence>
<proteinExistence type="predicted"/>